<evidence type="ECO:0000313" key="2">
    <source>
        <dbReference type="EMBL" id="TPD57495.1"/>
    </source>
</evidence>
<dbReference type="EMBL" id="VFIY01000018">
    <property type="protein sequence ID" value="TPD57495.1"/>
    <property type="molecule type" value="Genomic_DNA"/>
</dbReference>
<comment type="caution">
    <text evidence="2">The sequence shown here is derived from an EMBL/GenBank/DDBJ whole genome shotgun (WGS) entry which is preliminary data.</text>
</comment>
<keyword evidence="3" id="KW-1185">Reference proteome</keyword>
<sequence>MKGYPAFVHSLTWILMLGLLISGLLILPGMLDLKFEIDVPFRLRGEWTLIMAASHALFAFLAVGLVGALLPVHIRLNLRRHIKRLSGFTLLGATSLLILTALGIYYFGDPYLSHLSSLIHTVVGLVMGLVFILHALNIGLSRLSSGPEAQ</sequence>
<dbReference type="AlphaFoldDB" id="A0A501PB91"/>
<proteinExistence type="predicted"/>
<keyword evidence="1" id="KW-0812">Transmembrane</keyword>
<name>A0A501PB91_9PROT</name>
<dbReference type="OrthoDB" id="7506878at2"/>
<keyword evidence="1" id="KW-0472">Membrane</keyword>
<evidence type="ECO:0008006" key="4">
    <source>
        <dbReference type="Google" id="ProtNLM"/>
    </source>
</evidence>
<feature type="transmembrane region" description="Helical" evidence="1">
    <location>
        <begin position="47"/>
        <end position="73"/>
    </location>
</feature>
<gene>
    <name evidence="2" type="ORF">FIV46_15360</name>
</gene>
<keyword evidence="1" id="KW-1133">Transmembrane helix</keyword>
<reference evidence="3" key="1">
    <citation type="submission" date="2019-06" db="EMBL/GenBank/DDBJ databases">
        <title>The complete genome of Emcibacter congregatus ZYLT.</title>
        <authorList>
            <person name="Zhao Z."/>
        </authorList>
    </citation>
    <scope>NUCLEOTIDE SEQUENCE [LARGE SCALE GENOMIC DNA]</scope>
    <source>
        <strain evidence="3">MCCC 1A06723</strain>
    </source>
</reference>
<feature type="transmembrane region" description="Helical" evidence="1">
    <location>
        <begin position="119"/>
        <end position="140"/>
    </location>
</feature>
<accession>A0A501PB91</accession>
<feature type="transmembrane region" description="Helical" evidence="1">
    <location>
        <begin position="85"/>
        <end position="107"/>
    </location>
</feature>
<feature type="transmembrane region" description="Helical" evidence="1">
    <location>
        <begin position="7"/>
        <end position="27"/>
    </location>
</feature>
<dbReference type="Proteomes" id="UP000319148">
    <property type="component" value="Unassembled WGS sequence"/>
</dbReference>
<protein>
    <recommendedName>
        <fullName evidence="4">DUF4405 domain-containing protein</fullName>
    </recommendedName>
</protein>
<dbReference type="RefSeq" id="WP_139941810.1">
    <property type="nucleotide sequence ID" value="NZ_JBHSYP010000005.1"/>
</dbReference>
<evidence type="ECO:0000256" key="1">
    <source>
        <dbReference type="SAM" id="Phobius"/>
    </source>
</evidence>
<evidence type="ECO:0000313" key="3">
    <source>
        <dbReference type="Proteomes" id="UP000319148"/>
    </source>
</evidence>
<organism evidence="2 3">
    <name type="scientific">Emcibacter nanhaiensis</name>
    <dbReference type="NCBI Taxonomy" id="1505037"/>
    <lineage>
        <taxon>Bacteria</taxon>
        <taxon>Pseudomonadati</taxon>
        <taxon>Pseudomonadota</taxon>
        <taxon>Alphaproteobacteria</taxon>
        <taxon>Emcibacterales</taxon>
        <taxon>Emcibacteraceae</taxon>
        <taxon>Emcibacter</taxon>
    </lineage>
</organism>